<dbReference type="AlphaFoldDB" id="A0A8T2Q2C2"/>
<dbReference type="OMA" id="ITVCAQN"/>
<feature type="repeat" description="PPR" evidence="2">
    <location>
        <begin position="281"/>
        <end position="315"/>
    </location>
</feature>
<dbReference type="FunFam" id="1.25.40.10:FF:000285">
    <property type="entry name" value="Pentatricopeptide repeat-containing protein, chloroplastic"/>
    <property type="match status" value="1"/>
</dbReference>
<dbReference type="PANTHER" id="PTHR24015">
    <property type="entry name" value="OS07G0578800 PROTEIN-RELATED"/>
    <property type="match status" value="1"/>
</dbReference>
<evidence type="ECO:0008006" key="5">
    <source>
        <dbReference type="Google" id="ProtNLM"/>
    </source>
</evidence>
<dbReference type="GO" id="GO:0003723">
    <property type="term" value="F:RNA binding"/>
    <property type="evidence" value="ECO:0007669"/>
    <property type="project" value="InterPro"/>
</dbReference>
<dbReference type="Pfam" id="PF13812">
    <property type="entry name" value="PPR_3"/>
    <property type="match status" value="2"/>
</dbReference>
<sequence length="845" mass="93282">MAVKLPSETALFISRQRSISTGLGDISNPGLLLNVPGEETSLDQLIPSPPSIGAVIDGNPLAYGRLLHAHLLKTTVDLHYAETHLVQMYCKCSCLEDACAVFRSFHIHLVVPAWNSIIKLQVKKGKSNCALQFYDQMLTEGFIPTSFTYTPLISACTSQFSLSEGCRLHARVNATELRADVVVGTALVVMYGKFGSLDRMRFMFDTMPFRDALCWTALISAYVHHGKSKIALEAFFLMERENVSPIKVTFITILSACSSKEFLSAGKELHAYIKRSGVESDINIANALLSMYGRCGSVESARLVFDSMQEWNLISWNAIITVYAQNEKGAEALCIAYHMQQSILPDDITLVSMLDACASLGALSDGMRIHACISTSRLEGNPTLGNAIINMYGKCNKPEKAVEVFDAMKEHDAVTWNTLISVFTNQENGGKALQLFYHMQQEGFMPNRITFVSAFSACAGQRALFIGKRIHALIANNSIAQDVVLGTAILNMYGKSHMLSFACQIFNLMPVKNVVCWTAMISAYAQNEKIKEAVSLFHSIEMKQDVVLWNSMLAAFSQNQLANSSLILFEQMLQEGIAPNRATFVSSLDACTSEVILKDGKHFHSRIRGASFEQDTIVENSLIAMYGRCGSLDVACELFGQLQKRNLFAWSSMIAAYAQRGLGKEALGVFTQMQQEGIVPDEITFVNVLSACSHAGLVHEGCEQFTSMQDDYGITPTIDHYNCMIDLLGRSGQLDEIERLIINMKVPPTAISWLTFLSACRNNKDVRRGVWAAESLFKVDPNDATPYILLSSLYAAVGRLNDATDVILRMNCKGLRCETIDPGDVHPTLYPLLGLKQIHGDVFLC</sequence>
<dbReference type="EMBL" id="CM035443">
    <property type="protein sequence ID" value="KAH7278097.1"/>
    <property type="molecule type" value="Genomic_DNA"/>
</dbReference>
<dbReference type="Pfam" id="PF01535">
    <property type="entry name" value="PPR"/>
    <property type="match status" value="3"/>
</dbReference>
<dbReference type="PANTHER" id="PTHR24015:SF548">
    <property type="entry name" value="OS08G0340900 PROTEIN"/>
    <property type="match status" value="1"/>
</dbReference>
<dbReference type="Gene3D" id="1.25.40.10">
    <property type="entry name" value="Tetratricopeptide repeat domain"/>
    <property type="match status" value="7"/>
</dbReference>
<feature type="repeat" description="PPR" evidence="2">
    <location>
        <begin position="545"/>
        <end position="579"/>
    </location>
</feature>
<feature type="repeat" description="PPR" evidence="2">
    <location>
        <begin position="211"/>
        <end position="245"/>
    </location>
</feature>
<dbReference type="Pfam" id="PF13041">
    <property type="entry name" value="PPR_2"/>
    <property type="match status" value="4"/>
</dbReference>
<feature type="repeat" description="PPR" evidence="2">
    <location>
        <begin position="646"/>
        <end position="680"/>
    </location>
</feature>
<protein>
    <recommendedName>
        <fullName evidence="5">Pentatricopeptide repeat-containing protein</fullName>
    </recommendedName>
</protein>
<feature type="repeat" description="PPR" evidence="2">
    <location>
        <begin position="110"/>
        <end position="144"/>
    </location>
</feature>
<reference evidence="3" key="1">
    <citation type="submission" date="2021-08" db="EMBL/GenBank/DDBJ databases">
        <title>WGS assembly of Ceratopteris richardii.</title>
        <authorList>
            <person name="Marchant D.B."/>
            <person name="Chen G."/>
            <person name="Jenkins J."/>
            <person name="Shu S."/>
            <person name="Leebens-Mack J."/>
            <person name="Grimwood J."/>
            <person name="Schmutz J."/>
            <person name="Soltis P."/>
            <person name="Soltis D."/>
            <person name="Chen Z.-H."/>
        </authorList>
    </citation>
    <scope>NUCLEOTIDE SEQUENCE</scope>
    <source>
        <strain evidence="3">Whitten #5841</strain>
        <tissue evidence="3">Leaf</tissue>
    </source>
</reference>
<dbReference type="OrthoDB" id="1904892at2759"/>
<dbReference type="FunFam" id="1.25.40.10:FF:000031">
    <property type="entry name" value="Pentatricopeptide repeat-containing protein mitochondrial"/>
    <property type="match status" value="1"/>
</dbReference>
<dbReference type="PROSITE" id="PS51375">
    <property type="entry name" value="PPR"/>
    <property type="match status" value="8"/>
</dbReference>
<accession>A0A8T2Q2C2</accession>
<dbReference type="Proteomes" id="UP000825935">
    <property type="component" value="Chromosome 38"/>
</dbReference>
<comment type="caution">
    <text evidence="3">The sequence shown here is derived from an EMBL/GenBank/DDBJ whole genome shotgun (WGS) entry which is preliminary data.</text>
</comment>
<evidence type="ECO:0000256" key="2">
    <source>
        <dbReference type="PROSITE-ProRule" id="PRU00708"/>
    </source>
</evidence>
<proteinExistence type="predicted"/>
<keyword evidence="4" id="KW-1185">Reference proteome</keyword>
<keyword evidence="1" id="KW-0677">Repeat</keyword>
<feature type="repeat" description="PPR" evidence="2">
    <location>
        <begin position="412"/>
        <end position="446"/>
    </location>
</feature>
<dbReference type="InterPro" id="IPR011990">
    <property type="entry name" value="TPR-like_helical_dom_sf"/>
</dbReference>
<feature type="repeat" description="PPR" evidence="2">
    <location>
        <begin position="513"/>
        <end position="543"/>
    </location>
</feature>
<dbReference type="InterPro" id="IPR002885">
    <property type="entry name" value="PPR_rpt"/>
</dbReference>
<evidence type="ECO:0000256" key="1">
    <source>
        <dbReference type="ARBA" id="ARBA00022737"/>
    </source>
</evidence>
<dbReference type="GO" id="GO:0009451">
    <property type="term" value="P:RNA modification"/>
    <property type="evidence" value="ECO:0007669"/>
    <property type="project" value="InterPro"/>
</dbReference>
<dbReference type="NCBIfam" id="TIGR00756">
    <property type="entry name" value="PPR"/>
    <property type="match status" value="7"/>
</dbReference>
<gene>
    <name evidence="3" type="ORF">KP509_38G024200</name>
</gene>
<feature type="repeat" description="PPR" evidence="2">
    <location>
        <begin position="381"/>
        <end position="411"/>
    </location>
</feature>
<dbReference type="FunFam" id="1.25.40.10:FF:000227">
    <property type="entry name" value="Pentatricopeptide repeat-containing protein At3g13880"/>
    <property type="match status" value="1"/>
</dbReference>
<evidence type="ECO:0000313" key="3">
    <source>
        <dbReference type="EMBL" id="KAH7278097.1"/>
    </source>
</evidence>
<evidence type="ECO:0000313" key="4">
    <source>
        <dbReference type="Proteomes" id="UP000825935"/>
    </source>
</evidence>
<name>A0A8T2Q2C2_CERRI</name>
<dbReference type="InterPro" id="IPR046960">
    <property type="entry name" value="PPR_At4g14850-like_plant"/>
</dbReference>
<dbReference type="FunFam" id="1.25.40.10:FF:000090">
    <property type="entry name" value="Pentatricopeptide repeat-containing protein, chloroplastic"/>
    <property type="match status" value="1"/>
</dbReference>
<organism evidence="3 4">
    <name type="scientific">Ceratopteris richardii</name>
    <name type="common">Triangle waterfern</name>
    <dbReference type="NCBI Taxonomy" id="49495"/>
    <lineage>
        <taxon>Eukaryota</taxon>
        <taxon>Viridiplantae</taxon>
        <taxon>Streptophyta</taxon>
        <taxon>Embryophyta</taxon>
        <taxon>Tracheophyta</taxon>
        <taxon>Polypodiopsida</taxon>
        <taxon>Polypodiidae</taxon>
        <taxon>Polypodiales</taxon>
        <taxon>Pteridineae</taxon>
        <taxon>Pteridaceae</taxon>
        <taxon>Parkerioideae</taxon>
        <taxon>Ceratopteris</taxon>
    </lineage>
</organism>